<dbReference type="InterPro" id="IPR025110">
    <property type="entry name" value="AMP-bd_C"/>
</dbReference>
<dbReference type="Pfam" id="PF13193">
    <property type="entry name" value="AMP-binding_C"/>
    <property type="match status" value="2"/>
</dbReference>
<dbReference type="InterPro" id="IPR023213">
    <property type="entry name" value="CAT-like_dom_sf"/>
</dbReference>
<dbReference type="CDD" id="cd19544">
    <property type="entry name" value="E-C_NRPS"/>
    <property type="match status" value="1"/>
</dbReference>
<dbReference type="PANTHER" id="PTHR45527:SF1">
    <property type="entry name" value="FATTY ACID SYNTHASE"/>
    <property type="match status" value="1"/>
</dbReference>
<dbReference type="EMBL" id="JACAPU010000053">
    <property type="protein sequence ID" value="NWB51108.1"/>
    <property type="molecule type" value="Genomic_DNA"/>
</dbReference>
<dbReference type="GO" id="GO:0031177">
    <property type="term" value="F:phosphopantetheine binding"/>
    <property type="evidence" value="ECO:0007669"/>
    <property type="project" value="InterPro"/>
</dbReference>
<comment type="caution">
    <text evidence="6">The sequence shown here is derived from an EMBL/GenBank/DDBJ whole genome shotgun (WGS) entry which is preliminary data.</text>
</comment>
<dbReference type="FunFam" id="3.40.50.12780:FF:000012">
    <property type="entry name" value="Non-ribosomal peptide synthetase"/>
    <property type="match status" value="1"/>
</dbReference>
<sequence>YLREVIREQNITTLHFVPSMLDLFLAHGEAGGSGLLRVMCSGEALPGHLVRRFKQQLPEVGLFNLYGPTEAAVDVTAWDCAGPLEQTPDNTPIGKPVANTRIYLLDAHRQPVPMGVAGELYIGGVQVARGYLNRPELSAERFLDDPFNVGRMYRTGDLGRYLPDGTVEYLGRNDDQVKIRGFRIELGEIEARLAAYPGVKESVVLAREDNPGEKRLVAYVTAQQPETVLEIESLRAHLQGALPEYMVPAAYVQLDALPLTPNGKLNRKALPTPDGGALISREYEAPQGEAETVLAQLWAELLKVERVGRHDNFFELGGHSLLAVTLIERMRQVGLSADVRVLFGQPTLSALAAAAGGSTEIVVPANLIAEGCRHITPDLLPLVSLTQAQIDLVVATVPGGAANVQDIYPLAPLQEGILFHHLSAGEGDPYVLQSQFSFDSRSRLDDFIQALQNVIDRHDVLRTSIVWEGLEAPVQVVWRQTRLRVESFEPTPGDAEPLAQLLRRFDSAHYRLNLQQAPLLQLAISEDALNRRWVGVLLFHHIAIDHTTIAVVQQEMQASLRGQTTPLALAVPYRNYVAQARLGVSQEAHETFFREMLGDIDEPTLPFEQQEVRGDQQVIAEAHLALDVELSLRLRSRARQSGVSAASLVHLAWGLVLGRLCRREKVVFGTVLLGRMQGGGGADRALGMFINTLPLRLDLGALGTRAALKAAHGRLTALLGHEHASLALAQRCSGVPAPTPLFSALLNYRHGAGEVSQQALDAWQGIESLGGGERTNYPLTLSVDDNDVGFSLTVQATAGVDAQRVCGYMQAALASLVGGLEQNAEVPLGQLSVLPATEREQLLFGLNATALDYPQQQTIHGLFEEQVQRTPEAVAVVHGGKRLSYRELNEQANRLAHVLRKQGVLPDSRVGICVERGAEMVVGLLAILKAGGGYVPLDPAYPAERIAYMLQDSTPVAVLAQSATQALLAGGAAPVINLDQGTWQDESAQNPEVPGLTSAHLAYLIYTSGSTGLPKGVMIEHRNTVNFLTWAHTAFGAESLNKTLFSTSLNFDLAVYECFAPLTSGGSIDVVKNVLELQHGEHDIGLINTVPSALNALLEVGGVPKSVHTVNVAGEALKRSLVEALFEKTGVQRLCNLYGPSETTTYSSWVAMDREEGFAPHIGKPVGNTQFYLLDEQQQPVPLGVPGEIYIGGAGVARGYLNRDDLTAERFLQDPFATTPNARMYRTGDLGRYLPDGNIEYLGRNDDQVKIRGFRIELGEIEARLAKHPEVQETVVMAREDVPGETRLVAYFTAANAGVVPDSGTLRAYLQGHLPDYMLPAAYMQLDALPLTPNGKLDRKALPVPDSSAYASRVYEAPVGEVETRLAALWVDLLKVERVGRHDHFFELGGHSLLAVSLIERMRQANLEADVRVLFGQPTLIQVAASVGTIQRLDVPQTKIPTLNRKRRI</sequence>
<reference evidence="6 7" key="1">
    <citation type="submission" date="2020-04" db="EMBL/GenBank/DDBJ databases">
        <title>Molecular characterization of pseudomonads from Agaricus bisporus reveal novel blotch 2 pathogens in Western Europe.</title>
        <authorList>
            <person name="Taparia T."/>
            <person name="Krijger M."/>
            <person name="Haynes E."/>
            <person name="Elpinstone J.G."/>
            <person name="Noble R."/>
            <person name="Van Der Wolf J."/>
        </authorList>
    </citation>
    <scope>NUCLEOTIDE SEQUENCE [LARGE SCALE GENOMIC DNA]</scope>
    <source>
        <strain evidence="6 7">F1001</strain>
    </source>
</reference>
<dbReference type="SUPFAM" id="SSF47336">
    <property type="entry name" value="ACP-like"/>
    <property type="match status" value="2"/>
</dbReference>
<dbReference type="InterPro" id="IPR020845">
    <property type="entry name" value="AMP-binding_CS"/>
</dbReference>
<dbReference type="GO" id="GO:0043041">
    <property type="term" value="P:amino acid activation for nonribosomal peptide biosynthetic process"/>
    <property type="evidence" value="ECO:0007669"/>
    <property type="project" value="TreeGrafter"/>
</dbReference>
<evidence type="ECO:0000259" key="5">
    <source>
        <dbReference type="PROSITE" id="PS50075"/>
    </source>
</evidence>
<dbReference type="PROSITE" id="PS00455">
    <property type="entry name" value="AMP_BINDING"/>
    <property type="match status" value="1"/>
</dbReference>
<dbReference type="InterPro" id="IPR010071">
    <property type="entry name" value="AA_adenyl_dom"/>
</dbReference>
<evidence type="ECO:0000313" key="6">
    <source>
        <dbReference type="EMBL" id="NWB51108.1"/>
    </source>
</evidence>
<dbReference type="Pfam" id="PF00501">
    <property type="entry name" value="AMP-binding"/>
    <property type="match status" value="2"/>
</dbReference>
<evidence type="ECO:0000256" key="2">
    <source>
        <dbReference type="ARBA" id="ARBA00006432"/>
    </source>
</evidence>
<dbReference type="Pfam" id="PF00668">
    <property type="entry name" value="Condensation"/>
    <property type="match status" value="1"/>
</dbReference>
<dbReference type="Proteomes" id="UP000582981">
    <property type="component" value="Unassembled WGS sequence"/>
</dbReference>
<dbReference type="Gene3D" id="2.30.38.10">
    <property type="entry name" value="Luciferase, Domain 3"/>
    <property type="match status" value="1"/>
</dbReference>
<dbReference type="Pfam" id="PF00550">
    <property type="entry name" value="PP-binding"/>
    <property type="match status" value="2"/>
</dbReference>
<dbReference type="Gene3D" id="3.40.50.980">
    <property type="match status" value="2"/>
</dbReference>
<dbReference type="Gene3D" id="3.30.300.30">
    <property type="match status" value="2"/>
</dbReference>
<proteinExistence type="inferred from homology"/>
<dbReference type="SUPFAM" id="SSF52777">
    <property type="entry name" value="CoA-dependent acyltransferases"/>
    <property type="match status" value="2"/>
</dbReference>
<keyword evidence="4" id="KW-0597">Phosphoprotein</keyword>
<dbReference type="InterPro" id="IPR001242">
    <property type="entry name" value="Condensation_dom"/>
</dbReference>
<dbReference type="GO" id="GO:0044550">
    <property type="term" value="P:secondary metabolite biosynthetic process"/>
    <property type="evidence" value="ECO:0007669"/>
    <property type="project" value="UniProtKB-ARBA"/>
</dbReference>
<dbReference type="Gene3D" id="3.30.559.10">
    <property type="entry name" value="Chloramphenicol acetyltransferase-like domain"/>
    <property type="match status" value="1"/>
</dbReference>
<dbReference type="FunFam" id="2.30.38.10:FF:000001">
    <property type="entry name" value="Non-ribosomal peptide synthetase PvdI"/>
    <property type="match status" value="2"/>
</dbReference>
<comment type="cofactor">
    <cofactor evidence="1">
        <name>pantetheine 4'-phosphate</name>
        <dbReference type="ChEBI" id="CHEBI:47942"/>
    </cofactor>
</comment>
<dbReference type="Gene3D" id="3.40.50.12780">
    <property type="entry name" value="N-terminal domain of ligase-like"/>
    <property type="match status" value="1"/>
</dbReference>
<dbReference type="FunFam" id="3.30.300.30:FF:000010">
    <property type="entry name" value="Enterobactin synthetase component F"/>
    <property type="match status" value="2"/>
</dbReference>
<organism evidence="6 7">
    <name type="scientific">Pseudomonas gingeri</name>
    <dbReference type="NCBI Taxonomy" id="117681"/>
    <lineage>
        <taxon>Bacteria</taxon>
        <taxon>Pseudomonadati</taxon>
        <taxon>Pseudomonadota</taxon>
        <taxon>Gammaproteobacteria</taxon>
        <taxon>Pseudomonadales</taxon>
        <taxon>Pseudomonadaceae</taxon>
        <taxon>Pseudomonas</taxon>
    </lineage>
</organism>
<dbReference type="FunFam" id="3.40.50.980:FF:000001">
    <property type="entry name" value="Non-ribosomal peptide synthetase"/>
    <property type="match status" value="1"/>
</dbReference>
<dbReference type="InterPro" id="IPR000873">
    <property type="entry name" value="AMP-dep_synth/lig_dom"/>
</dbReference>
<dbReference type="RefSeq" id="WP_177145797.1">
    <property type="nucleotide sequence ID" value="NZ_JACAPU010000053.1"/>
</dbReference>
<protein>
    <submittedName>
        <fullName evidence="6">Amino acid adenylation domain-containing protein</fullName>
    </submittedName>
</protein>
<dbReference type="InterPro" id="IPR042099">
    <property type="entry name" value="ANL_N_sf"/>
</dbReference>
<dbReference type="CDD" id="cd05930">
    <property type="entry name" value="A_NRPS"/>
    <property type="match status" value="2"/>
</dbReference>
<dbReference type="NCBIfam" id="TIGR01733">
    <property type="entry name" value="AA-adenyl-dom"/>
    <property type="match status" value="1"/>
</dbReference>
<dbReference type="PANTHER" id="PTHR45527">
    <property type="entry name" value="NONRIBOSOMAL PEPTIDE SYNTHETASE"/>
    <property type="match status" value="1"/>
</dbReference>
<dbReference type="Gene3D" id="1.10.1200.10">
    <property type="entry name" value="ACP-like"/>
    <property type="match status" value="2"/>
</dbReference>
<feature type="domain" description="Carrier" evidence="5">
    <location>
        <begin position="285"/>
        <end position="359"/>
    </location>
</feature>
<name>A0A7Y7WKX1_9PSED</name>
<keyword evidence="3" id="KW-0596">Phosphopantetheine</keyword>
<dbReference type="FunFam" id="1.10.1200.10:FF:000005">
    <property type="entry name" value="Nonribosomal peptide synthetase 1"/>
    <property type="match status" value="2"/>
</dbReference>
<dbReference type="SMART" id="SM00823">
    <property type="entry name" value="PKS_PP"/>
    <property type="match status" value="2"/>
</dbReference>
<dbReference type="SUPFAM" id="SSF56801">
    <property type="entry name" value="Acetyl-CoA synthetase-like"/>
    <property type="match status" value="2"/>
</dbReference>
<dbReference type="GO" id="GO:0003824">
    <property type="term" value="F:catalytic activity"/>
    <property type="evidence" value="ECO:0007669"/>
    <property type="project" value="InterPro"/>
</dbReference>
<accession>A0A7Y7WKX1</accession>
<dbReference type="Gene3D" id="3.30.559.30">
    <property type="entry name" value="Nonribosomal peptide synthetase, condensation domain"/>
    <property type="match status" value="1"/>
</dbReference>
<evidence type="ECO:0000313" key="7">
    <source>
        <dbReference type="Proteomes" id="UP000582981"/>
    </source>
</evidence>
<feature type="domain" description="Carrier" evidence="5">
    <location>
        <begin position="1357"/>
        <end position="1431"/>
    </location>
</feature>
<evidence type="ECO:0000256" key="3">
    <source>
        <dbReference type="ARBA" id="ARBA00022450"/>
    </source>
</evidence>
<gene>
    <name evidence="6" type="ORF">HX829_32020</name>
</gene>
<dbReference type="InterPro" id="IPR036736">
    <property type="entry name" value="ACP-like_sf"/>
</dbReference>
<dbReference type="InterPro" id="IPR020806">
    <property type="entry name" value="PKS_PP-bd"/>
</dbReference>
<dbReference type="PROSITE" id="PS00012">
    <property type="entry name" value="PHOSPHOPANTETHEINE"/>
    <property type="match status" value="1"/>
</dbReference>
<dbReference type="PROSITE" id="PS50075">
    <property type="entry name" value="CARRIER"/>
    <property type="match status" value="2"/>
</dbReference>
<dbReference type="InterPro" id="IPR009081">
    <property type="entry name" value="PP-bd_ACP"/>
</dbReference>
<dbReference type="GO" id="GO:0005737">
    <property type="term" value="C:cytoplasm"/>
    <property type="evidence" value="ECO:0007669"/>
    <property type="project" value="TreeGrafter"/>
</dbReference>
<dbReference type="InterPro" id="IPR006162">
    <property type="entry name" value="Ppantetheine_attach_site"/>
</dbReference>
<evidence type="ECO:0000256" key="1">
    <source>
        <dbReference type="ARBA" id="ARBA00001957"/>
    </source>
</evidence>
<feature type="non-terminal residue" evidence="6">
    <location>
        <position position="1"/>
    </location>
</feature>
<dbReference type="InterPro" id="IPR045851">
    <property type="entry name" value="AMP-bd_C_sf"/>
</dbReference>
<comment type="similarity">
    <text evidence="2">Belongs to the ATP-dependent AMP-binding enzyme family.</text>
</comment>
<evidence type="ECO:0000256" key="4">
    <source>
        <dbReference type="ARBA" id="ARBA00022553"/>
    </source>
</evidence>